<sequence length="187" mass="20209">MPAIGKVGSVNRDRRTIAGPSIIRTAVWAGDVTNVVPSKSVNGGDASRSIVESSKNRDGGEETANEETSKLKSPELPPLQTHGLDSWTDSLESELTASVSATMAWSNPVYPECWEISTMNSLRGQTFNGKSVTFSNDDNEYGRPGSVLRRSRSTSGDEVGTSKSHSNRKRGEGSNQPTMLHPRETKE</sequence>
<evidence type="ECO:0000256" key="1">
    <source>
        <dbReference type="SAM" id="MobiDB-lite"/>
    </source>
</evidence>
<keyword evidence="3" id="KW-1185">Reference proteome</keyword>
<gene>
    <name evidence="2" type="ORF">BD410DRAFT_384750</name>
</gene>
<protein>
    <submittedName>
        <fullName evidence="2">Uncharacterized protein</fullName>
    </submittedName>
</protein>
<dbReference type="AlphaFoldDB" id="A0A4Y7PZX6"/>
<feature type="compositionally biased region" description="Polar residues" evidence="1">
    <location>
        <begin position="125"/>
        <end position="136"/>
    </location>
</feature>
<dbReference type="Proteomes" id="UP000294933">
    <property type="component" value="Unassembled WGS sequence"/>
</dbReference>
<evidence type="ECO:0000313" key="3">
    <source>
        <dbReference type="Proteomes" id="UP000294933"/>
    </source>
</evidence>
<accession>A0A4Y7PZX6</accession>
<feature type="region of interest" description="Disordered" evidence="1">
    <location>
        <begin position="125"/>
        <end position="187"/>
    </location>
</feature>
<proteinExistence type="predicted"/>
<feature type="region of interest" description="Disordered" evidence="1">
    <location>
        <begin position="35"/>
        <end position="86"/>
    </location>
</feature>
<dbReference type="VEuPathDB" id="FungiDB:BD410DRAFT_384750"/>
<reference evidence="2 3" key="1">
    <citation type="submission" date="2018-06" db="EMBL/GenBank/DDBJ databases">
        <title>A transcriptomic atlas of mushroom development highlights an independent origin of complex multicellularity.</title>
        <authorList>
            <consortium name="DOE Joint Genome Institute"/>
            <person name="Krizsan K."/>
            <person name="Almasi E."/>
            <person name="Merenyi Z."/>
            <person name="Sahu N."/>
            <person name="Viragh M."/>
            <person name="Koszo T."/>
            <person name="Mondo S."/>
            <person name="Kiss B."/>
            <person name="Balint B."/>
            <person name="Kues U."/>
            <person name="Barry K."/>
            <person name="Hegedus J.C."/>
            <person name="Henrissat B."/>
            <person name="Johnson J."/>
            <person name="Lipzen A."/>
            <person name="Ohm R."/>
            <person name="Nagy I."/>
            <person name="Pangilinan J."/>
            <person name="Yan J."/>
            <person name="Xiong Y."/>
            <person name="Grigoriev I.V."/>
            <person name="Hibbett D.S."/>
            <person name="Nagy L.G."/>
        </authorList>
    </citation>
    <scope>NUCLEOTIDE SEQUENCE [LARGE SCALE GENOMIC DNA]</scope>
    <source>
        <strain evidence="2 3">SZMC22713</strain>
    </source>
</reference>
<name>A0A4Y7PZX6_9AGAM</name>
<dbReference type="EMBL" id="ML170190">
    <property type="protein sequence ID" value="TDL20179.1"/>
    <property type="molecule type" value="Genomic_DNA"/>
</dbReference>
<feature type="compositionally biased region" description="Polar residues" evidence="1">
    <location>
        <begin position="153"/>
        <end position="164"/>
    </location>
</feature>
<organism evidence="2 3">
    <name type="scientific">Rickenella mellea</name>
    <dbReference type="NCBI Taxonomy" id="50990"/>
    <lineage>
        <taxon>Eukaryota</taxon>
        <taxon>Fungi</taxon>
        <taxon>Dikarya</taxon>
        <taxon>Basidiomycota</taxon>
        <taxon>Agaricomycotina</taxon>
        <taxon>Agaricomycetes</taxon>
        <taxon>Hymenochaetales</taxon>
        <taxon>Rickenellaceae</taxon>
        <taxon>Rickenella</taxon>
    </lineage>
</organism>
<evidence type="ECO:0000313" key="2">
    <source>
        <dbReference type="EMBL" id="TDL20179.1"/>
    </source>
</evidence>